<feature type="domain" description="Periplasmic binding protein" evidence="6">
    <location>
        <begin position="42"/>
        <end position="295"/>
    </location>
</feature>
<dbReference type="KEGG" id="marz:MARA_35880"/>
<dbReference type="PANTHER" id="PTHR46847:SF1">
    <property type="entry name" value="D-ALLOSE-BINDING PERIPLASMIC PROTEIN-RELATED"/>
    <property type="match status" value="1"/>
</dbReference>
<dbReference type="CDD" id="cd19998">
    <property type="entry name" value="PBP1_ABC_sugar_binding-like"/>
    <property type="match status" value="1"/>
</dbReference>
<dbReference type="RefSeq" id="WP_235887161.1">
    <property type="nucleotide sequence ID" value="NZ_AP022593.1"/>
</dbReference>
<evidence type="ECO:0000313" key="8">
    <source>
        <dbReference type="Proteomes" id="UP000467428"/>
    </source>
</evidence>
<keyword evidence="3 5" id="KW-0732">Signal</keyword>
<organism evidence="7 8">
    <name type="scientific">Mycolicibacterium arabiense</name>
    <dbReference type="NCBI Taxonomy" id="1286181"/>
    <lineage>
        <taxon>Bacteria</taxon>
        <taxon>Bacillati</taxon>
        <taxon>Actinomycetota</taxon>
        <taxon>Actinomycetes</taxon>
        <taxon>Mycobacteriales</taxon>
        <taxon>Mycobacteriaceae</taxon>
        <taxon>Mycolicibacterium</taxon>
    </lineage>
</organism>
<dbReference type="Pfam" id="PF13407">
    <property type="entry name" value="Peripla_BP_4"/>
    <property type="match status" value="1"/>
</dbReference>
<comment type="subcellular location">
    <subcellularLocation>
        <location evidence="1">Cell envelope</location>
    </subcellularLocation>
</comment>
<evidence type="ECO:0000256" key="5">
    <source>
        <dbReference type="SAM" id="SignalP"/>
    </source>
</evidence>
<feature type="chain" id="PRO_5039278020" evidence="5">
    <location>
        <begin position="25"/>
        <end position="415"/>
    </location>
</feature>
<dbReference type="GO" id="GO:0030313">
    <property type="term" value="C:cell envelope"/>
    <property type="evidence" value="ECO:0007669"/>
    <property type="project" value="UniProtKB-SubCell"/>
</dbReference>
<name>A0A7I7S0Z7_9MYCO</name>
<comment type="similarity">
    <text evidence="2">Belongs to the bacterial solute-binding protein 2 family.</text>
</comment>
<proteinExistence type="inferred from homology"/>
<reference evidence="7 8" key="1">
    <citation type="journal article" date="2019" name="Emerg. Microbes Infect.">
        <title>Comprehensive subspecies identification of 175 nontuberculous mycobacteria species based on 7547 genomic profiles.</title>
        <authorList>
            <person name="Matsumoto Y."/>
            <person name="Kinjo T."/>
            <person name="Motooka D."/>
            <person name="Nabeya D."/>
            <person name="Jung N."/>
            <person name="Uechi K."/>
            <person name="Horii T."/>
            <person name="Iida T."/>
            <person name="Fujita J."/>
            <person name="Nakamura S."/>
        </authorList>
    </citation>
    <scope>NUCLEOTIDE SEQUENCE [LARGE SCALE GENOMIC DNA]</scope>
    <source>
        <strain evidence="7 8">JCM 18538</strain>
    </source>
</reference>
<dbReference type="GO" id="GO:0030246">
    <property type="term" value="F:carbohydrate binding"/>
    <property type="evidence" value="ECO:0007669"/>
    <property type="project" value="UniProtKB-ARBA"/>
</dbReference>
<keyword evidence="8" id="KW-1185">Reference proteome</keyword>
<evidence type="ECO:0000256" key="1">
    <source>
        <dbReference type="ARBA" id="ARBA00004196"/>
    </source>
</evidence>
<dbReference type="PANTHER" id="PTHR46847">
    <property type="entry name" value="D-ALLOSE-BINDING PERIPLASMIC PROTEIN-RELATED"/>
    <property type="match status" value="1"/>
</dbReference>
<dbReference type="Proteomes" id="UP000467428">
    <property type="component" value="Chromosome"/>
</dbReference>
<dbReference type="SUPFAM" id="SSF53822">
    <property type="entry name" value="Periplasmic binding protein-like I"/>
    <property type="match status" value="1"/>
</dbReference>
<protein>
    <submittedName>
        <fullName evidence="7">Sugar ABC transporter substrate-binding protein</fullName>
    </submittedName>
</protein>
<feature type="signal peptide" evidence="5">
    <location>
        <begin position="1"/>
        <end position="24"/>
    </location>
</feature>
<dbReference type="InterPro" id="IPR025997">
    <property type="entry name" value="SBP_2_dom"/>
</dbReference>
<geneLocation type="plasmid" evidence="8">
    <name>pjcm18538 dna</name>
</geneLocation>
<dbReference type="Gene3D" id="3.40.50.2300">
    <property type="match status" value="2"/>
</dbReference>
<gene>
    <name evidence="7" type="ORF">MARA_35880</name>
</gene>
<feature type="region of interest" description="Disordered" evidence="4">
    <location>
        <begin position="395"/>
        <end position="415"/>
    </location>
</feature>
<evidence type="ECO:0000256" key="4">
    <source>
        <dbReference type="SAM" id="MobiDB-lite"/>
    </source>
</evidence>
<dbReference type="EMBL" id="AP022593">
    <property type="protein sequence ID" value="BBY50120.1"/>
    <property type="molecule type" value="Genomic_DNA"/>
</dbReference>
<dbReference type="InterPro" id="IPR028082">
    <property type="entry name" value="Peripla_BP_I"/>
</dbReference>
<evidence type="ECO:0000259" key="6">
    <source>
        <dbReference type="Pfam" id="PF13407"/>
    </source>
</evidence>
<evidence type="ECO:0000256" key="3">
    <source>
        <dbReference type="ARBA" id="ARBA00022729"/>
    </source>
</evidence>
<sequence length="415" mass="44323">MTKAMIERVARFGAGMLTTLTAFALVSCADPDAGRDKIFLDLSYSGNNWQDEAANLALAVANSPQYAGKYVVKKQISGTDIAKQISDLQSMIAAKAKLVVLYPLSPTALSPTIRQGCERGVTFVVYDSTVREPCAYNVAFITGAKTDDPRAAFFGAQTAEALVEMLGGKGKIFMNRGVAGTSTDQVHYDTAKAVFDRSPGITVVSEYYGKWDSAVSQQETAKALAAHPDVDGIWSQDGEVGVVKALQAAGKRIPVTGENGNYFRKMLSQGWPGVSSGSPPAQAGVAMRIGLRILAEGPDSVPHDIEMPLPWVTTETAKPCPGEEFVGGCNFFPDESDTLVTEIFQRDLLPQSSLAAAKTGEPMQGLAPLGDVSAFAQPEWRRIYTRGRCDTGWKEGDVTGVQEPPGLPGCVKENQ</sequence>
<evidence type="ECO:0000256" key="2">
    <source>
        <dbReference type="ARBA" id="ARBA00007639"/>
    </source>
</evidence>
<dbReference type="AlphaFoldDB" id="A0A7I7S0Z7"/>
<accession>A0A7I7S0Z7</accession>
<dbReference type="PROSITE" id="PS51257">
    <property type="entry name" value="PROKAR_LIPOPROTEIN"/>
    <property type="match status" value="1"/>
</dbReference>
<evidence type="ECO:0000313" key="7">
    <source>
        <dbReference type="EMBL" id="BBY50120.1"/>
    </source>
</evidence>